<protein>
    <recommendedName>
        <fullName evidence="7">Curlin</fullName>
    </recommendedName>
</protein>
<dbReference type="Pfam" id="PF07012">
    <property type="entry name" value="Curlin_rpt"/>
    <property type="match status" value="1"/>
</dbReference>
<evidence type="ECO:0000256" key="3">
    <source>
        <dbReference type="SAM" id="MobiDB-lite"/>
    </source>
</evidence>
<comment type="similarity">
    <text evidence="1">Belongs to the CsgA/CsgB family.</text>
</comment>
<comment type="caution">
    <text evidence="5">The sequence shown here is derived from an EMBL/GenBank/DDBJ whole genome shotgun (WGS) entry which is preliminary data.</text>
</comment>
<keyword evidence="6" id="KW-1185">Reference proteome</keyword>
<evidence type="ECO:0000256" key="4">
    <source>
        <dbReference type="SAM" id="SignalP"/>
    </source>
</evidence>
<feature type="compositionally biased region" description="Low complexity" evidence="3">
    <location>
        <begin position="46"/>
        <end position="57"/>
    </location>
</feature>
<dbReference type="InterPro" id="IPR009742">
    <property type="entry name" value="Curlin_rpt"/>
</dbReference>
<dbReference type="GO" id="GO:0007155">
    <property type="term" value="P:cell adhesion"/>
    <property type="evidence" value="ECO:0007669"/>
    <property type="project" value="InterPro"/>
</dbReference>
<evidence type="ECO:0000256" key="1">
    <source>
        <dbReference type="ARBA" id="ARBA00009766"/>
    </source>
</evidence>
<evidence type="ECO:0000256" key="2">
    <source>
        <dbReference type="ARBA" id="ARBA00022729"/>
    </source>
</evidence>
<dbReference type="GO" id="GO:0009289">
    <property type="term" value="C:pilus"/>
    <property type="evidence" value="ECO:0007669"/>
    <property type="project" value="InterPro"/>
</dbReference>
<dbReference type="AlphaFoldDB" id="A0A2U2J0V1"/>
<feature type="region of interest" description="Disordered" evidence="3">
    <location>
        <begin position="46"/>
        <end position="71"/>
    </location>
</feature>
<feature type="chain" id="PRO_5015699871" description="Curlin" evidence="4">
    <location>
        <begin position="25"/>
        <end position="251"/>
    </location>
</feature>
<reference evidence="5 6" key="1">
    <citation type="submission" date="2018-05" db="EMBL/GenBank/DDBJ databases">
        <title>Genome of Sphingosinicella humi QZX222.</title>
        <authorList>
            <person name="Qiao Z."/>
            <person name="Wang G."/>
        </authorList>
    </citation>
    <scope>NUCLEOTIDE SEQUENCE [LARGE SCALE GENOMIC DNA]</scope>
    <source>
        <strain evidence="5 6">QZX222</strain>
    </source>
</reference>
<gene>
    <name evidence="5" type="ORF">DF286_02755</name>
</gene>
<sequence length="251" mass="26232">MMGRRILITACAVLGLVSTTPAWADNDKIPPGDPCGIGPGVGTGNPCNGNNGNEGEQGNSGNGHGGEVPDFEITPLPGHGAYITQIGDYNRADVTQTNSDSLAIVWQHGDDNQADVTQKGTHRDFALVKQLGEKNRAAVSQQGAGETVLYAVQAGDRNQLTASQTSTAASNGAIMAQFGSDNQMSLVQNGSDNQALLKQQGDENEMHATQNNDGNRLVWVQNGNNLPKGNQPTQITQNGGGNLLITQTGGW</sequence>
<dbReference type="Proteomes" id="UP000245916">
    <property type="component" value="Unassembled WGS sequence"/>
</dbReference>
<dbReference type="EMBL" id="QFFF01000001">
    <property type="protein sequence ID" value="PWG01911.1"/>
    <property type="molecule type" value="Genomic_DNA"/>
</dbReference>
<evidence type="ECO:0000313" key="6">
    <source>
        <dbReference type="Proteomes" id="UP000245916"/>
    </source>
</evidence>
<proteinExistence type="inferred from homology"/>
<feature type="signal peptide" evidence="4">
    <location>
        <begin position="1"/>
        <end position="24"/>
    </location>
</feature>
<evidence type="ECO:0000313" key="5">
    <source>
        <dbReference type="EMBL" id="PWG01911.1"/>
    </source>
</evidence>
<organism evidence="5 6">
    <name type="scientific">Allosphingosinicella humi</name>
    <dbReference type="NCBI Taxonomy" id="2068657"/>
    <lineage>
        <taxon>Bacteria</taxon>
        <taxon>Pseudomonadati</taxon>
        <taxon>Pseudomonadota</taxon>
        <taxon>Alphaproteobacteria</taxon>
        <taxon>Sphingomonadales</taxon>
        <taxon>Sphingomonadaceae</taxon>
        <taxon>Allosphingosinicella</taxon>
    </lineage>
</organism>
<keyword evidence="2 4" id="KW-0732">Signal</keyword>
<evidence type="ECO:0008006" key="7">
    <source>
        <dbReference type="Google" id="ProtNLM"/>
    </source>
</evidence>
<accession>A0A2U2J0V1</accession>
<name>A0A2U2J0V1_9SPHN</name>